<feature type="chain" id="PRO_5016925791" evidence="6">
    <location>
        <begin position="24"/>
        <end position="339"/>
    </location>
</feature>
<dbReference type="PANTHER" id="PTHR32347">
    <property type="entry name" value="EFFLUX SYSTEM COMPONENT YKNX-RELATED"/>
    <property type="match status" value="1"/>
</dbReference>
<evidence type="ECO:0000259" key="8">
    <source>
        <dbReference type="Pfam" id="PF25954"/>
    </source>
</evidence>
<feature type="signal peptide" evidence="6">
    <location>
        <begin position="1"/>
        <end position="23"/>
    </location>
</feature>
<dbReference type="Pfam" id="PF25881">
    <property type="entry name" value="HH_YBHG"/>
    <property type="match status" value="1"/>
</dbReference>
<reference evidence="9 10" key="1">
    <citation type="submission" date="2018-07" db="EMBL/GenBank/DDBJ databases">
        <title>Genomic Encyclopedia of Type Strains, Phase IV (KMG-IV): sequencing the most valuable type-strain genomes for metagenomic binning, comparative biology and taxonomic classification.</title>
        <authorList>
            <person name="Goeker M."/>
        </authorList>
    </citation>
    <scope>NUCLEOTIDE SEQUENCE [LARGE SCALE GENOMIC DNA]</scope>
    <source>
        <strain evidence="9 10">DSM 26407</strain>
    </source>
</reference>
<accession>A0A369CEL5</accession>
<keyword evidence="3 6" id="KW-0732">Signal</keyword>
<dbReference type="InterPro" id="IPR059052">
    <property type="entry name" value="HH_YbhG-like"/>
</dbReference>
<dbReference type="GO" id="GO:0042597">
    <property type="term" value="C:periplasmic space"/>
    <property type="evidence" value="ECO:0007669"/>
    <property type="project" value="UniProtKB-SubCell"/>
</dbReference>
<name>A0A369CEL5_9GAMM</name>
<dbReference type="PANTHER" id="PTHR32347:SF29">
    <property type="entry name" value="UPF0194 MEMBRANE PROTEIN YBHG"/>
    <property type="match status" value="1"/>
</dbReference>
<comment type="caution">
    <text evidence="9">The sequence shown here is derived from an EMBL/GenBank/DDBJ whole genome shotgun (WGS) entry which is preliminary data.</text>
</comment>
<dbReference type="Gene3D" id="2.40.50.100">
    <property type="match status" value="1"/>
</dbReference>
<evidence type="ECO:0000256" key="5">
    <source>
        <dbReference type="ARBA" id="ARBA00023054"/>
    </source>
</evidence>
<dbReference type="OrthoDB" id="9813967at2"/>
<evidence type="ECO:0000313" key="9">
    <source>
        <dbReference type="EMBL" id="RCX32123.1"/>
    </source>
</evidence>
<proteinExistence type="inferred from homology"/>
<evidence type="ECO:0000313" key="10">
    <source>
        <dbReference type="Proteomes" id="UP000252707"/>
    </source>
</evidence>
<comment type="similarity">
    <text evidence="2">Belongs to the UPF0194 family.</text>
</comment>
<comment type="subcellular location">
    <subcellularLocation>
        <location evidence="1">Periplasm</location>
    </subcellularLocation>
</comment>
<evidence type="ECO:0000256" key="6">
    <source>
        <dbReference type="SAM" id="SignalP"/>
    </source>
</evidence>
<dbReference type="AlphaFoldDB" id="A0A369CEL5"/>
<dbReference type="Pfam" id="PF25954">
    <property type="entry name" value="Beta-barrel_RND_2"/>
    <property type="match status" value="1"/>
</dbReference>
<evidence type="ECO:0000256" key="3">
    <source>
        <dbReference type="ARBA" id="ARBA00022729"/>
    </source>
</evidence>
<gene>
    <name evidence="9" type="ORF">DFQ59_102476</name>
</gene>
<feature type="domain" description="CusB-like beta-barrel" evidence="8">
    <location>
        <begin position="245"/>
        <end position="330"/>
    </location>
</feature>
<evidence type="ECO:0000256" key="1">
    <source>
        <dbReference type="ARBA" id="ARBA00004418"/>
    </source>
</evidence>
<dbReference type="EMBL" id="QPJY01000002">
    <property type="protein sequence ID" value="RCX32123.1"/>
    <property type="molecule type" value="Genomic_DNA"/>
</dbReference>
<evidence type="ECO:0000259" key="7">
    <source>
        <dbReference type="Pfam" id="PF25881"/>
    </source>
</evidence>
<evidence type="ECO:0000256" key="4">
    <source>
        <dbReference type="ARBA" id="ARBA00022764"/>
    </source>
</evidence>
<dbReference type="Gene3D" id="2.40.30.170">
    <property type="match status" value="1"/>
</dbReference>
<keyword evidence="10" id="KW-1185">Reference proteome</keyword>
<evidence type="ECO:0000256" key="2">
    <source>
        <dbReference type="ARBA" id="ARBA00010602"/>
    </source>
</evidence>
<organism evidence="9 10">
    <name type="scientific">Thioalbus denitrificans</name>
    <dbReference type="NCBI Taxonomy" id="547122"/>
    <lineage>
        <taxon>Bacteria</taxon>
        <taxon>Pseudomonadati</taxon>
        <taxon>Pseudomonadota</taxon>
        <taxon>Gammaproteobacteria</taxon>
        <taxon>Chromatiales</taxon>
        <taxon>Ectothiorhodospiraceae</taxon>
        <taxon>Thioalbus</taxon>
    </lineage>
</organism>
<protein>
    <submittedName>
        <fullName evidence="9">HlyD family secretion protein</fullName>
    </submittedName>
</protein>
<dbReference type="InterPro" id="IPR058792">
    <property type="entry name" value="Beta-barrel_RND_2"/>
</dbReference>
<keyword evidence="4" id="KW-0574">Periplasm</keyword>
<dbReference type="InterPro" id="IPR050465">
    <property type="entry name" value="UPF0194_transport"/>
</dbReference>
<dbReference type="Proteomes" id="UP000252707">
    <property type="component" value="Unassembled WGS sequence"/>
</dbReference>
<sequence length="339" mass="36715">MMKVIPLLLSALALILNPGAADAWEWPWSAKEDPDRILASGTVEVTEVLISFPVAGTLDQRLMDEGDAVRRGYPLASLDTREAVLSTIQAQASLSAASARLKELQAGYRREEIAQAEAAVAEARADLQYRRAEARRAEALFEADAISRQKLELEQTAADTAAQRYQSAREKLAMLKAGYRPEQIAAAQAAMEEATAAALAARVRLSDLEAVSPIDGVVLRTHAEPGENLAAGRPVLTVGDLASPWVRVYIPETHIGRIRLGSDAEVTVDSHPDRRFSGRVTYVASEAEFTPKNVQTQEERVKLVFAVDVRVENPEGILKPGMPADVVIHSPANPVTVVN</sequence>
<keyword evidence="5" id="KW-0175">Coiled coil</keyword>
<dbReference type="SUPFAM" id="SSF111369">
    <property type="entry name" value="HlyD-like secretion proteins"/>
    <property type="match status" value="2"/>
</dbReference>
<feature type="domain" description="YbhG-like alpha-helical hairpin" evidence="7">
    <location>
        <begin position="82"/>
        <end position="202"/>
    </location>
</feature>